<dbReference type="InterPro" id="IPR050482">
    <property type="entry name" value="Sensor_HK_TwoCompSys"/>
</dbReference>
<organism evidence="11 12">
    <name type="scientific">Granulicatella adiacens ATCC 49175</name>
    <dbReference type="NCBI Taxonomy" id="638301"/>
    <lineage>
        <taxon>Bacteria</taxon>
        <taxon>Bacillati</taxon>
        <taxon>Bacillota</taxon>
        <taxon>Bacilli</taxon>
        <taxon>Lactobacillales</taxon>
        <taxon>Carnobacteriaceae</taxon>
        <taxon>Granulicatella</taxon>
    </lineage>
</organism>
<evidence type="ECO:0000313" key="11">
    <source>
        <dbReference type="EMBL" id="EEW37237.1"/>
    </source>
</evidence>
<reference evidence="11 12" key="1">
    <citation type="submission" date="2009-08" db="EMBL/GenBank/DDBJ databases">
        <authorList>
            <person name="Muzny D."/>
            <person name="Qin X."/>
            <person name="Deng J."/>
            <person name="Jiang H."/>
            <person name="Liu Y."/>
            <person name="Qu J."/>
            <person name="Song X.-Z."/>
            <person name="Zhang L."/>
            <person name="Thornton R."/>
            <person name="Coyle M."/>
            <person name="Francisco L."/>
            <person name="Jackson L."/>
            <person name="Javaid M."/>
            <person name="Korchina V."/>
            <person name="Kovar C."/>
            <person name="Mata R."/>
            <person name="Mathew T."/>
            <person name="Ngo R."/>
            <person name="Nguyen L."/>
            <person name="Nguyen N."/>
            <person name="Okwuonu G."/>
            <person name="Ongeri F."/>
            <person name="Pham C."/>
            <person name="Simmons D."/>
            <person name="Wilczek-Boney K."/>
            <person name="Hale W."/>
            <person name="Jakkamsetti A."/>
            <person name="Pham P."/>
            <person name="Ruth R."/>
            <person name="San Lucas F."/>
            <person name="Warren J."/>
            <person name="Zhang J."/>
            <person name="Zhao Z."/>
            <person name="Zhou C."/>
            <person name="Zhu D."/>
            <person name="Lee S."/>
            <person name="Bess C."/>
            <person name="Blankenburg K."/>
            <person name="Forbes L."/>
            <person name="Fu Q."/>
            <person name="Gubbala S."/>
            <person name="Hirani K."/>
            <person name="Jayaseelan J.C."/>
            <person name="Lara F."/>
            <person name="Munidasa M."/>
            <person name="Palculict T."/>
            <person name="Patil S."/>
            <person name="Pu L.-L."/>
            <person name="Saada N."/>
            <person name="Tang L."/>
            <person name="Weissenberger G."/>
            <person name="Zhu Y."/>
            <person name="Hemphill L."/>
            <person name="Shang Y."/>
            <person name="Youmans B."/>
            <person name="Ayvaz T."/>
            <person name="Ross M."/>
            <person name="Santibanez J."/>
            <person name="Aqrawi P."/>
            <person name="Gross S."/>
            <person name="Joshi V."/>
            <person name="Fowler G."/>
            <person name="Nazareth L."/>
            <person name="Reid J."/>
            <person name="Worley K."/>
            <person name="Petrosino J."/>
            <person name="Highlander S."/>
            <person name="Gibbs R."/>
        </authorList>
    </citation>
    <scope>NUCLEOTIDE SEQUENCE [LARGE SCALE GENOMIC DNA]</scope>
    <source>
        <strain evidence="11 12">ATCC 49175</strain>
    </source>
</reference>
<evidence type="ECO:0000256" key="4">
    <source>
        <dbReference type="ARBA" id="ARBA00022679"/>
    </source>
</evidence>
<dbReference type="eggNOG" id="COG4585">
    <property type="taxonomic scope" value="Bacteria"/>
</dbReference>
<feature type="domain" description="Signal transduction histidine kinase subgroup 3 dimerisation and phosphoacceptor" evidence="10">
    <location>
        <begin position="153"/>
        <end position="215"/>
    </location>
</feature>
<keyword evidence="8" id="KW-0902">Two-component regulatory system</keyword>
<evidence type="ECO:0000256" key="5">
    <source>
        <dbReference type="ARBA" id="ARBA00022741"/>
    </source>
</evidence>
<feature type="transmembrane region" description="Helical" evidence="9">
    <location>
        <begin position="6"/>
        <end position="32"/>
    </location>
</feature>
<evidence type="ECO:0000256" key="1">
    <source>
        <dbReference type="ARBA" id="ARBA00000085"/>
    </source>
</evidence>
<dbReference type="GeneID" id="78411778"/>
<gene>
    <name evidence="11" type="ORF">HMPREF0444_1024</name>
</gene>
<dbReference type="SUPFAM" id="SSF55874">
    <property type="entry name" value="ATPase domain of HSP90 chaperone/DNA topoisomerase II/histidine kinase"/>
    <property type="match status" value="1"/>
</dbReference>
<evidence type="ECO:0000259" key="10">
    <source>
        <dbReference type="Pfam" id="PF07730"/>
    </source>
</evidence>
<keyword evidence="9" id="KW-1133">Transmembrane helix</keyword>
<dbReference type="PANTHER" id="PTHR24421">
    <property type="entry name" value="NITRATE/NITRITE SENSOR PROTEIN NARX-RELATED"/>
    <property type="match status" value="1"/>
</dbReference>
<dbReference type="GO" id="GO:0016020">
    <property type="term" value="C:membrane"/>
    <property type="evidence" value="ECO:0007669"/>
    <property type="project" value="InterPro"/>
</dbReference>
<name>C8NGH9_9LACT</name>
<keyword evidence="5" id="KW-0547">Nucleotide-binding</keyword>
<evidence type="ECO:0000256" key="7">
    <source>
        <dbReference type="ARBA" id="ARBA00022840"/>
    </source>
</evidence>
<evidence type="ECO:0000256" key="6">
    <source>
        <dbReference type="ARBA" id="ARBA00022777"/>
    </source>
</evidence>
<keyword evidence="4" id="KW-0808">Transferase</keyword>
<protein>
    <recommendedName>
        <fullName evidence="2">histidine kinase</fullName>
        <ecNumber evidence="2">2.7.13.3</ecNumber>
    </recommendedName>
</protein>
<keyword evidence="12" id="KW-1185">Reference proteome</keyword>
<keyword evidence="9" id="KW-0812">Transmembrane</keyword>
<feature type="transmembrane region" description="Helical" evidence="9">
    <location>
        <begin position="79"/>
        <end position="105"/>
    </location>
</feature>
<evidence type="ECO:0000313" key="12">
    <source>
        <dbReference type="Proteomes" id="UP000005926"/>
    </source>
</evidence>
<dbReference type="HOGENOM" id="CLU_000445_20_3_9"/>
<feature type="transmembrane region" description="Helical" evidence="9">
    <location>
        <begin position="44"/>
        <end position="67"/>
    </location>
</feature>
<dbReference type="Gene3D" id="3.30.565.10">
    <property type="entry name" value="Histidine kinase-like ATPase, C-terminal domain"/>
    <property type="match status" value="1"/>
</dbReference>
<dbReference type="PANTHER" id="PTHR24421:SF10">
    <property type="entry name" value="NITRATE_NITRITE SENSOR PROTEIN NARQ"/>
    <property type="match status" value="1"/>
</dbReference>
<accession>C8NGH9</accession>
<keyword evidence="9" id="KW-0472">Membrane</keyword>
<evidence type="ECO:0000256" key="2">
    <source>
        <dbReference type="ARBA" id="ARBA00012438"/>
    </source>
</evidence>
<keyword evidence="3" id="KW-0597">Phosphoprotein</keyword>
<evidence type="ECO:0000256" key="3">
    <source>
        <dbReference type="ARBA" id="ARBA00022553"/>
    </source>
</evidence>
<keyword evidence="6 11" id="KW-0418">Kinase</keyword>
<dbReference type="GO" id="GO:0046983">
    <property type="term" value="F:protein dimerization activity"/>
    <property type="evidence" value="ECO:0007669"/>
    <property type="project" value="InterPro"/>
</dbReference>
<keyword evidence="7" id="KW-0067">ATP-binding</keyword>
<dbReference type="InterPro" id="IPR011712">
    <property type="entry name" value="Sig_transdc_His_kin_sub3_dim/P"/>
</dbReference>
<evidence type="ECO:0000256" key="9">
    <source>
        <dbReference type="SAM" id="Phobius"/>
    </source>
</evidence>
<dbReference type="Pfam" id="PF07730">
    <property type="entry name" value="HisKA_3"/>
    <property type="match status" value="1"/>
</dbReference>
<dbReference type="GO" id="GO:0005524">
    <property type="term" value="F:ATP binding"/>
    <property type="evidence" value="ECO:0007669"/>
    <property type="project" value="UniProtKB-KW"/>
</dbReference>
<dbReference type="STRING" id="638301.HMPREF0444_1024"/>
<comment type="catalytic activity">
    <reaction evidence="1">
        <text>ATP + protein L-histidine = ADP + protein N-phospho-L-histidine.</text>
        <dbReference type="EC" id="2.7.13.3"/>
    </reaction>
</comment>
<dbReference type="Gene3D" id="1.20.5.1930">
    <property type="match status" value="1"/>
</dbReference>
<sequence length="342" mass="39517">MFFILISMYLIGQQVEVFTIFLGLCIFIFSLSMEVFENSWIQRIALVISGALCIVFPECVLYISIFIMHAAQLFGPPGIFTGVLLLLRPNLLTLLLTVIGTYLILRSSYDKKFRIKSHLIQDDLEHERLILLQRQQFSQEETLKQMEVATLKERNRISHALHDQIGHTLSASIMQLEALQIITNEPVVEKKLEQVSGILQSGMNEIRSTIHNLYDDSFLLSQKMDEILHPLEKKAQVNYQNTISDEIPIGLKYDILTICKEMITNFMKYSNGNQLQLFLLEQNNYYTIQYKDNGNKTHNITPGMGLTMMKELVEKHKGVMTLQTTNGYDIFIRIPKQEEHHD</sequence>
<dbReference type="InterPro" id="IPR036890">
    <property type="entry name" value="HATPase_C_sf"/>
</dbReference>
<dbReference type="Proteomes" id="UP000005926">
    <property type="component" value="Unassembled WGS sequence"/>
</dbReference>
<proteinExistence type="predicted"/>
<dbReference type="GO" id="GO:0000155">
    <property type="term" value="F:phosphorelay sensor kinase activity"/>
    <property type="evidence" value="ECO:0007669"/>
    <property type="project" value="InterPro"/>
</dbReference>
<evidence type="ECO:0000256" key="8">
    <source>
        <dbReference type="ARBA" id="ARBA00023012"/>
    </source>
</evidence>
<dbReference type="RefSeq" id="WP_005607124.1">
    <property type="nucleotide sequence ID" value="NZ_CP102283.1"/>
</dbReference>
<comment type="caution">
    <text evidence="11">The sequence shown here is derived from an EMBL/GenBank/DDBJ whole genome shotgun (WGS) entry which is preliminary data.</text>
</comment>
<dbReference type="EMBL" id="ACKZ01000019">
    <property type="protein sequence ID" value="EEW37237.1"/>
    <property type="molecule type" value="Genomic_DNA"/>
</dbReference>
<dbReference type="EC" id="2.7.13.3" evidence="2"/>
<dbReference type="AlphaFoldDB" id="C8NGH9"/>